<dbReference type="GO" id="GO:0005840">
    <property type="term" value="C:ribosome"/>
    <property type="evidence" value="ECO:0007669"/>
    <property type="project" value="InterPro"/>
</dbReference>
<reference evidence="2" key="2">
    <citation type="submission" date="2020-11" db="EMBL/GenBank/DDBJ databases">
        <authorList>
            <person name="McCartney M.A."/>
            <person name="Auch B."/>
            <person name="Kono T."/>
            <person name="Mallez S."/>
            <person name="Becker A."/>
            <person name="Gohl D.M."/>
            <person name="Silverstein K.A.T."/>
            <person name="Koren S."/>
            <person name="Bechman K.B."/>
            <person name="Herman A."/>
            <person name="Abrahante J.E."/>
            <person name="Garbe J."/>
        </authorList>
    </citation>
    <scope>NUCLEOTIDE SEQUENCE</scope>
    <source>
        <strain evidence="2">Duluth1</strain>
        <tissue evidence="2">Whole animal</tissue>
    </source>
</reference>
<dbReference type="EMBL" id="JAIWYP010000013">
    <property type="protein sequence ID" value="KAH3720019.1"/>
    <property type="molecule type" value="Genomic_DNA"/>
</dbReference>
<evidence type="ECO:0008006" key="4">
    <source>
        <dbReference type="Google" id="ProtNLM"/>
    </source>
</evidence>
<dbReference type="InterPro" id="IPR038655">
    <property type="entry name" value="Ribosomal_eL27_sf"/>
</dbReference>
<keyword evidence="1" id="KW-0732">Signal</keyword>
<dbReference type="GO" id="GO:0003735">
    <property type="term" value="F:structural constituent of ribosome"/>
    <property type="evidence" value="ECO:0007669"/>
    <property type="project" value="InterPro"/>
</dbReference>
<organism evidence="2 3">
    <name type="scientific">Dreissena polymorpha</name>
    <name type="common">Zebra mussel</name>
    <name type="synonym">Mytilus polymorpha</name>
    <dbReference type="NCBI Taxonomy" id="45954"/>
    <lineage>
        <taxon>Eukaryota</taxon>
        <taxon>Metazoa</taxon>
        <taxon>Spiralia</taxon>
        <taxon>Lophotrochozoa</taxon>
        <taxon>Mollusca</taxon>
        <taxon>Bivalvia</taxon>
        <taxon>Autobranchia</taxon>
        <taxon>Heteroconchia</taxon>
        <taxon>Euheterodonta</taxon>
        <taxon>Imparidentia</taxon>
        <taxon>Neoheterodontei</taxon>
        <taxon>Myida</taxon>
        <taxon>Dreissenoidea</taxon>
        <taxon>Dreissenidae</taxon>
        <taxon>Dreissena</taxon>
    </lineage>
</organism>
<keyword evidence="3" id="KW-1185">Reference proteome</keyword>
<evidence type="ECO:0000313" key="3">
    <source>
        <dbReference type="Proteomes" id="UP000828390"/>
    </source>
</evidence>
<protein>
    <recommendedName>
        <fullName evidence="4">Ribosomal protein L27</fullName>
    </recommendedName>
</protein>
<feature type="signal peptide" evidence="1">
    <location>
        <begin position="1"/>
        <end position="22"/>
    </location>
</feature>
<feature type="chain" id="PRO_5039346252" description="Ribosomal protein L27" evidence="1">
    <location>
        <begin position="23"/>
        <end position="58"/>
    </location>
</feature>
<gene>
    <name evidence="2" type="ORF">DPMN_062909</name>
</gene>
<name>A0A9D4HJN7_DREPO</name>
<sequence>MKAPQTSPMATLLLLVLNATLAGVTRSMGKKKIKQKSKVKPFIRVYNYNHLMPTRLGI</sequence>
<evidence type="ECO:0000313" key="2">
    <source>
        <dbReference type="EMBL" id="KAH3720019.1"/>
    </source>
</evidence>
<dbReference type="GO" id="GO:0006412">
    <property type="term" value="P:translation"/>
    <property type="evidence" value="ECO:0007669"/>
    <property type="project" value="InterPro"/>
</dbReference>
<accession>A0A9D4HJN7</accession>
<comment type="caution">
    <text evidence="2">The sequence shown here is derived from an EMBL/GenBank/DDBJ whole genome shotgun (WGS) entry which is preliminary data.</text>
</comment>
<proteinExistence type="predicted"/>
<dbReference type="InterPro" id="IPR001141">
    <property type="entry name" value="Ribosomal_eL27"/>
</dbReference>
<dbReference type="Pfam" id="PF01777">
    <property type="entry name" value="Ribosomal_L27e"/>
    <property type="match status" value="1"/>
</dbReference>
<dbReference type="AlphaFoldDB" id="A0A9D4HJN7"/>
<evidence type="ECO:0000256" key="1">
    <source>
        <dbReference type="SAM" id="SignalP"/>
    </source>
</evidence>
<dbReference type="Gene3D" id="2.30.30.770">
    <property type="match status" value="1"/>
</dbReference>
<dbReference type="Proteomes" id="UP000828390">
    <property type="component" value="Unassembled WGS sequence"/>
</dbReference>
<dbReference type="PANTHER" id="PTHR10497">
    <property type="entry name" value="60S RIBOSOMAL PROTEIN L27"/>
    <property type="match status" value="1"/>
</dbReference>
<reference evidence="2" key="1">
    <citation type="journal article" date="2019" name="bioRxiv">
        <title>The Genome of the Zebra Mussel, Dreissena polymorpha: A Resource for Invasive Species Research.</title>
        <authorList>
            <person name="McCartney M.A."/>
            <person name="Auch B."/>
            <person name="Kono T."/>
            <person name="Mallez S."/>
            <person name="Zhang Y."/>
            <person name="Obille A."/>
            <person name="Becker A."/>
            <person name="Abrahante J.E."/>
            <person name="Garbe J."/>
            <person name="Badalamenti J.P."/>
            <person name="Herman A."/>
            <person name="Mangelson H."/>
            <person name="Liachko I."/>
            <person name="Sullivan S."/>
            <person name="Sone E.D."/>
            <person name="Koren S."/>
            <person name="Silverstein K.A.T."/>
            <person name="Beckman K.B."/>
            <person name="Gohl D.M."/>
        </authorList>
    </citation>
    <scope>NUCLEOTIDE SEQUENCE</scope>
    <source>
        <strain evidence="2">Duluth1</strain>
        <tissue evidence="2">Whole animal</tissue>
    </source>
</reference>